<keyword evidence="4" id="KW-1133">Transmembrane helix</keyword>
<feature type="transmembrane region" description="Helical" evidence="4">
    <location>
        <begin position="206"/>
        <end position="227"/>
    </location>
</feature>
<evidence type="ECO:0000256" key="1">
    <source>
        <dbReference type="ARBA" id="ARBA00023015"/>
    </source>
</evidence>
<evidence type="ECO:0000313" key="6">
    <source>
        <dbReference type="EMBL" id="SDL84317.1"/>
    </source>
</evidence>
<feature type="transmembrane region" description="Helical" evidence="4">
    <location>
        <begin position="33"/>
        <end position="53"/>
    </location>
</feature>
<dbReference type="InterPro" id="IPR020449">
    <property type="entry name" value="Tscrpt_reg_AraC-type_HTH"/>
</dbReference>
<keyword evidence="3" id="KW-0804">Transcription</keyword>
<dbReference type="InterPro" id="IPR018060">
    <property type="entry name" value="HTH_AraC"/>
</dbReference>
<dbReference type="SUPFAM" id="SSF46689">
    <property type="entry name" value="Homeodomain-like"/>
    <property type="match status" value="1"/>
</dbReference>
<feature type="domain" description="HTH araC/xylS-type" evidence="5">
    <location>
        <begin position="285"/>
        <end position="389"/>
    </location>
</feature>
<organism evidence="6 7">
    <name type="scientific">Catalinimonas alkaloidigena</name>
    <dbReference type="NCBI Taxonomy" id="1075417"/>
    <lineage>
        <taxon>Bacteria</taxon>
        <taxon>Pseudomonadati</taxon>
        <taxon>Bacteroidota</taxon>
        <taxon>Cytophagia</taxon>
        <taxon>Cytophagales</taxon>
        <taxon>Catalimonadaceae</taxon>
        <taxon>Catalinimonas</taxon>
    </lineage>
</organism>
<dbReference type="PRINTS" id="PR00032">
    <property type="entry name" value="HTHARAC"/>
</dbReference>
<dbReference type="STRING" id="1075417.SAMN05421823_108253"/>
<evidence type="ECO:0000256" key="4">
    <source>
        <dbReference type="SAM" id="Phobius"/>
    </source>
</evidence>
<gene>
    <name evidence="6" type="ORF">SAMN05421823_108253</name>
</gene>
<feature type="transmembrane region" description="Helical" evidence="4">
    <location>
        <begin position="98"/>
        <end position="117"/>
    </location>
</feature>
<feature type="transmembrane region" description="Helical" evidence="4">
    <location>
        <begin position="68"/>
        <end position="86"/>
    </location>
</feature>
<evidence type="ECO:0000259" key="5">
    <source>
        <dbReference type="PROSITE" id="PS01124"/>
    </source>
</evidence>
<dbReference type="PROSITE" id="PS00041">
    <property type="entry name" value="HTH_ARAC_FAMILY_1"/>
    <property type="match status" value="1"/>
</dbReference>
<keyword evidence="7" id="KW-1185">Reference proteome</keyword>
<dbReference type="Proteomes" id="UP000198510">
    <property type="component" value="Unassembled WGS sequence"/>
</dbReference>
<dbReference type="SMART" id="SM00342">
    <property type="entry name" value="HTH_ARAC"/>
    <property type="match status" value="1"/>
</dbReference>
<keyword evidence="4" id="KW-0472">Membrane</keyword>
<dbReference type="Gene3D" id="1.10.10.60">
    <property type="entry name" value="Homeodomain-like"/>
    <property type="match status" value="2"/>
</dbReference>
<dbReference type="InterPro" id="IPR009057">
    <property type="entry name" value="Homeodomain-like_sf"/>
</dbReference>
<dbReference type="RefSeq" id="WP_089685271.1">
    <property type="nucleotide sequence ID" value="NZ_FNFO01000008.1"/>
</dbReference>
<feature type="transmembrane region" description="Helical" evidence="4">
    <location>
        <begin position="137"/>
        <end position="159"/>
    </location>
</feature>
<keyword evidence="1" id="KW-0805">Transcription regulation</keyword>
<dbReference type="PROSITE" id="PS01124">
    <property type="entry name" value="HTH_ARAC_FAMILY_2"/>
    <property type="match status" value="1"/>
</dbReference>
<dbReference type="Pfam" id="PF12833">
    <property type="entry name" value="HTH_18"/>
    <property type="match status" value="1"/>
</dbReference>
<evidence type="ECO:0000256" key="3">
    <source>
        <dbReference type="ARBA" id="ARBA00023163"/>
    </source>
</evidence>
<dbReference type="OrthoDB" id="5492415at2"/>
<reference evidence="6 7" key="1">
    <citation type="submission" date="2016-10" db="EMBL/GenBank/DDBJ databases">
        <authorList>
            <person name="de Groot N.N."/>
        </authorList>
    </citation>
    <scope>NUCLEOTIDE SEQUENCE [LARGE SCALE GENOMIC DNA]</scope>
    <source>
        <strain evidence="6 7">DSM 25186</strain>
    </source>
</reference>
<dbReference type="GO" id="GO:0003700">
    <property type="term" value="F:DNA-binding transcription factor activity"/>
    <property type="evidence" value="ECO:0007669"/>
    <property type="project" value="InterPro"/>
</dbReference>
<dbReference type="PANTHER" id="PTHR43280">
    <property type="entry name" value="ARAC-FAMILY TRANSCRIPTIONAL REGULATOR"/>
    <property type="match status" value="1"/>
</dbReference>
<keyword evidence="4" id="KW-0812">Transmembrane</keyword>
<dbReference type="PANTHER" id="PTHR43280:SF29">
    <property type="entry name" value="ARAC-FAMILY TRANSCRIPTIONAL REGULATOR"/>
    <property type="match status" value="1"/>
</dbReference>
<proteinExistence type="predicted"/>
<dbReference type="EMBL" id="FNFO01000008">
    <property type="protein sequence ID" value="SDL84317.1"/>
    <property type="molecule type" value="Genomic_DNA"/>
</dbReference>
<sequence>MGIGFLPLILVAGALQGLLLACLLLTRHANRRANGLLALLLVLLSVQSVLVAFDNRAFFLQFPHLSKVGWLLPSLFGPLLYLYVRQLTEPPRGSWRDAVHLVPFFACLCVLLPYYVQPAAEKIAYLDDFERASQDDFGWLNQALNGLHVVYLGIALYTLQRYQRQLQEMYSDAQALRLRWLWQLLGFMLGILVISIPTFYARKWGWWGLAAFYHYHYLGVIGCIYWMGYRALTQPQLFNPALNVRGAREAASLPAVADPPTAVPEPPAKYQRSALKEEETAVYHERLLRHMQHARPYRQSTLTIQELADQLELPRHHLSQLINEQLGKNFYDFVNGYRVEEAKQLLWDEEYRHLTILGIAEEAGFNSKATFNAVFKKQTGQTPSEFMRKNARELV</sequence>
<protein>
    <submittedName>
        <fullName evidence="6">Helix-turn-helix domain-containing protein</fullName>
    </submittedName>
</protein>
<dbReference type="AlphaFoldDB" id="A0A1G9NDW3"/>
<feature type="transmembrane region" description="Helical" evidence="4">
    <location>
        <begin position="180"/>
        <end position="200"/>
    </location>
</feature>
<feature type="transmembrane region" description="Helical" evidence="4">
    <location>
        <begin position="6"/>
        <end position="26"/>
    </location>
</feature>
<accession>A0A1G9NDW3</accession>
<dbReference type="InterPro" id="IPR018062">
    <property type="entry name" value="HTH_AraC-typ_CS"/>
</dbReference>
<evidence type="ECO:0000256" key="2">
    <source>
        <dbReference type="ARBA" id="ARBA00023125"/>
    </source>
</evidence>
<evidence type="ECO:0000313" key="7">
    <source>
        <dbReference type="Proteomes" id="UP000198510"/>
    </source>
</evidence>
<dbReference type="GO" id="GO:0043565">
    <property type="term" value="F:sequence-specific DNA binding"/>
    <property type="evidence" value="ECO:0007669"/>
    <property type="project" value="InterPro"/>
</dbReference>
<keyword evidence="2" id="KW-0238">DNA-binding</keyword>
<name>A0A1G9NDW3_9BACT</name>